<organism evidence="1 2">
    <name type="scientific">Meishania litoralis</name>
    <dbReference type="NCBI Taxonomy" id="3434685"/>
    <lineage>
        <taxon>Bacteria</taxon>
        <taxon>Pseudomonadati</taxon>
        <taxon>Bacteroidota</taxon>
        <taxon>Flavobacteriia</taxon>
        <taxon>Flavobacteriales</taxon>
        <taxon>Flavobacteriaceae</taxon>
        <taxon>Meishania</taxon>
    </lineage>
</organism>
<protein>
    <submittedName>
        <fullName evidence="1">DUF6747 family protein</fullName>
    </submittedName>
</protein>
<gene>
    <name evidence="1" type="ORF">ACEZ3G_04125</name>
</gene>
<dbReference type="EMBL" id="JBHFPV010000001">
    <property type="protein sequence ID" value="MFH6602651.1"/>
    <property type="molecule type" value="Genomic_DNA"/>
</dbReference>
<name>A0ACC7LHI9_9FLAO</name>
<evidence type="ECO:0000313" key="1">
    <source>
        <dbReference type="EMBL" id="MFH6602651.1"/>
    </source>
</evidence>
<dbReference type="Proteomes" id="UP001595191">
    <property type="component" value="Unassembled WGS sequence"/>
</dbReference>
<sequence>MKTAVLIKEIYLEGFRNLGHFILKNYLKIFAWFSFLLIVVGLYALLFRIFTGFAFD</sequence>
<evidence type="ECO:0000313" key="2">
    <source>
        <dbReference type="Proteomes" id="UP001595191"/>
    </source>
</evidence>
<accession>A0ACC7LHI9</accession>
<reference evidence="1" key="1">
    <citation type="submission" date="2024-09" db="EMBL/GenBank/DDBJ databases">
        <authorList>
            <person name="Liu J."/>
        </authorList>
    </citation>
    <scope>NUCLEOTIDE SEQUENCE</scope>
    <source>
        <strain evidence="1">NBU2967</strain>
    </source>
</reference>
<keyword evidence="2" id="KW-1185">Reference proteome</keyword>
<comment type="caution">
    <text evidence="1">The sequence shown here is derived from an EMBL/GenBank/DDBJ whole genome shotgun (WGS) entry which is preliminary data.</text>
</comment>
<proteinExistence type="predicted"/>